<dbReference type="PANTHER" id="PTHR42973:SF39">
    <property type="entry name" value="FAD-BINDING PCMH-TYPE DOMAIN-CONTAINING PROTEIN"/>
    <property type="match status" value="1"/>
</dbReference>
<reference evidence="7 8" key="1">
    <citation type="submission" date="2019-10" db="EMBL/GenBank/DDBJ databases">
        <authorList>
            <person name="Palmer J.M."/>
        </authorList>
    </citation>
    <scope>NUCLEOTIDE SEQUENCE [LARGE SCALE GENOMIC DNA]</scope>
    <source>
        <strain evidence="7 8">TWF730</strain>
    </source>
</reference>
<dbReference type="EMBL" id="JAVHNS010000013">
    <property type="protein sequence ID" value="KAK6337291.1"/>
    <property type="molecule type" value="Genomic_DNA"/>
</dbReference>
<dbReference type="AlphaFoldDB" id="A0AAV9U7J8"/>
<comment type="similarity">
    <text evidence="2">Belongs to the oxygen-dependent FAD-linked oxidoreductase family.</text>
</comment>
<dbReference type="PANTHER" id="PTHR42973">
    <property type="entry name" value="BINDING OXIDOREDUCTASE, PUTATIVE (AFU_ORTHOLOGUE AFUA_1G17690)-RELATED"/>
    <property type="match status" value="1"/>
</dbReference>
<organism evidence="7 8">
    <name type="scientific">Orbilia blumenaviensis</name>
    <dbReference type="NCBI Taxonomy" id="1796055"/>
    <lineage>
        <taxon>Eukaryota</taxon>
        <taxon>Fungi</taxon>
        <taxon>Dikarya</taxon>
        <taxon>Ascomycota</taxon>
        <taxon>Pezizomycotina</taxon>
        <taxon>Orbiliomycetes</taxon>
        <taxon>Orbiliales</taxon>
        <taxon>Orbiliaceae</taxon>
        <taxon>Orbilia</taxon>
    </lineage>
</organism>
<evidence type="ECO:0000313" key="7">
    <source>
        <dbReference type="EMBL" id="KAK6337291.1"/>
    </source>
</evidence>
<dbReference type="Gene3D" id="3.40.462.20">
    <property type="match status" value="1"/>
</dbReference>
<dbReference type="GO" id="GO:0016491">
    <property type="term" value="F:oxidoreductase activity"/>
    <property type="evidence" value="ECO:0007669"/>
    <property type="project" value="UniProtKB-KW"/>
</dbReference>
<dbReference type="Pfam" id="PF01565">
    <property type="entry name" value="FAD_binding_4"/>
    <property type="match status" value="1"/>
</dbReference>
<dbReference type="InterPro" id="IPR016169">
    <property type="entry name" value="FAD-bd_PCMH_sub2"/>
</dbReference>
<dbReference type="InterPro" id="IPR050416">
    <property type="entry name" value="FAD-linked_Oxidoreductase"/>
</dbReference>
<gene>
    <name evidence="7" type="ORF">TWF730_002697</name>
</gene>
<feature type="domain" description="FAD-binding PCMH-type" evidence="6">
    <location>
        <begin position="35"/>
        <end position="217"/>
    </location>
</feature>
<comment type="caution">
    <text evidence="7">The sequence shown here is derived from an EMBL/GenBank/DDBJ whole genome shotgun (WGS) entry which is preliminary data.</text>
</comment>
<sequence>MENFEFYFSELKQRLSENTKIVGREGKVIRYDESSAPNPLMTVFPHSENDVAETVKYCREKGLKCFCQSGGHNWRVRNHKSIDVVICMRTLNNISIDEATQIVTLGGGTIIGELVEAVTAKKLEVGKSPYLKYLMRPTGVCNTVGVLGTLLHGGTGRYTGKYGLGIDNLVSINLVDATGKLYQNVDETADPELWWAVRGAGSSFGIVTQATIKAYPQSNDGLSWNCTMAFTNPSISEIEEILKAVDKTHMEENMSLLCSFACLSQGVPSLVVTAWYYGPEHRAEKAWERLLDPSLKHTVKNAAMLPANKLNEGNDSFCAMGSRKPSLGMGIERLDPAAFLEIWDLWTEFTKNEGAGGSAILIERFPKAKTLSVSDDATVFPHSHRGIAYEVVCFPIYKDKTLDVKAQALAQSIRDIWVQKCGDPRKPRCYGACAGFDEPLENIFGGKERVEKLMKIKKKWDPENYWGALLDIPCI</sequence>
<name>A0AAV9U7J8_9PEZI</name>
<dbReference type="Gene3D" id="3.30.465.10">
    <property type="match status" value="1"/>
</dbReference>
<comment type="cofactor">
    <cofactor evidence="1">
        <name>FAD</name>
        <dbReference type="ChEBI" id="CHEBI:57692"/>
    </cofactor>
</comment>
<dbReference type="InterPro" id="IPR036318">
    <property type="entry name" value="FAD-bd_PCMH-like_sf"/>
</dbReference>
<dbReference type="GO" id="GO:0071949">
    <property type="term" value="F:FAD binding"/>
    <property type="evidence" value="ECO:0007669"/>
    <property type="project" value="InterPro"/>
</dbReference>
<proteinExistence type="inferred from homology"/>
<protein>
    <recommendedName>
        <fullName evidence="6">FAD-binding PCMH-type domain-containing protein</fullName>
    </recommendedName>
</protein>
<evidence type="ECO:0000256" key="4">
    <source>
        <dbReference type="ARBA" id="ARBA00022827"/>
    </source>
</evidence>
<evidence type="ECO:0000256" key="2">
    <source>
        <dbReference type="ARBA" id="ARBA00005466"/>
    </source>
</evidence>
<dbReference type="SUPFAM" id="SSF56176">
    <property type="entry name" value="FAD-binding/transporter-associated domain-like"/>
    <property type="match status" value="1"/>
</dbReference>
<evidence type="ECO:0000256" key="1">
    <source>
        <dbReference type="ARBA" id="ARBA00001974"/>
    </source>
</evidence>
<evidence type="ECO:0000256" key="3">
    <source>
        <dbReference type="ARBA" id="ARBA00022630"/>
    </source>
</evidence>
<accession>A0AAV9U7J8</accession>
<keyword evidence="4" id="KW-0274">FAD</keyword>
<evidence type="ECO:0000313" key="8">
    <source>
        <dbReference type="Proteomes" id="UP001373714"/>
    </source>
</evidence>
<keyword evidence="8" id="KW-1185">Reference proteome</keyword>
<keyword evidence="5" id="KW-0560">Oxidoreductase</keyword>
<dbReference type="InterPro" id="IPR006094">
    <property type="entry name" value="Oxid_FAD_bind_N"/>
</dbReference>
<keyword evidence="3" id="KW-0285">Flavoprotein</keyword>
<dbReference type="PROSITE" id="PS51387">
    <property type="entry name" value="FAD_PCMH"/>
    <property type="match status" value="1"/>
</dbReference>
<evidence type="ECO:0000256" key="5">
    <source>
        <dbReference type="ARBA" id="ARBA00023002"/>
    </source>
</evidence>
<dbReference type="Proteomes" id="UP001373714">
    <property type="component" value="Unassembled WGS sequence"/>
</dbReference>
<dbReference type="InterPro" id="IPR016166">
    <property type="entry name" value="FAD-bd_PCMH"/>
</dbReference>
<evidence type="ECO:0000259" key="6">
    <source>
        <dbReference type="PROSITE" id="PS51387"/>
    </source>
</evidence>